<protein>
    <submittedName>
        <fullName evidence="1">Uncharacterized protein</fullName>
    </submittedName>
</protein>
<keyword evidence="2" id="KW-1185">Reference proteome</keyword>
<dbReference type="EMBL" id="JAHRIP010069199">
    <property type="protein sequence ID" value="MEQ2308567.1"/>
    <property type="molecule type" value="Genomic_DNA"/>
</dbReference>
<proteinExistence type="predicted"/>
<comment type="caution">
    <text evidence="1">The sequence shown here is derived from an EMBL/GenBank/DDBJ whole genome shotgun (WGS) entry which is preliminary data.</text>
</comment>
<reference evidence="1 2" key="1">
    <citation type="submission" date="2021-06" db="EMBL/GenBank/DDBJ databases">
        <authorList>
            <person name="Palmer J.M."/>
        </authorList>
    </citation>
    <scope>NUCLEOTIDE SEQUENCE [LARGE SCALE GENOMIC DNA]</scope>
    <source>
        <strain evidence="1 2">AS_MEX2019</strain>
        <tissue evidence="1">Muscle</tissue>
    </source>
</reference>
<evidence type="ECO:0000313" key="2">
    <source>
        <dbReference type="Proteomes" id="UP001469553"/>
    </source>
</evidence>
<dbReference type="Proteomes" id="UP001469553">
    <property type="component" value="Unassembled WGS sequence"/>
</dbReference>
<name>A0ABV0ZRY6_9TELE</name>
<evidence type="ECO:0000313" key="1">
    <source>
        <dbReference type="EMBL" id="MEQ2308567.1"/>
    </source>
</evidence>
<gene>
    <name evidence="1" type="ORF">AMECASPLE_029433</name>
</gene>
<organism evidence="1 2">
    <name type="scientific">Ameca splendens</name>
    <dbReference type="NCBI Taxonomy" id="208324"/>
    <lineage>
        <taxon>Eukaryota</taxon>
        <taxon>Metazoa</taxon>
        <taxon>Chordata</taxon>
        <taxon>Craniata</taxon>
        <taxon>Vertebrata</taxon>
        <taxon>Euteleostomi</taxon>
        <taxon>Actinopterygii</taxon>
        <taxon>Neopterygii</taxon>
        <taxon>Teleostei</taxon>
        <taxon>Neoteleostei</taxon>
        <taxon>Acanthomorphata</taxon>
        <taxon>Ovalentaria</taxon>
        <taxon>Atherinomorphae</taxon>
        <taxon>Cyprinodontiformes</taxon>
        <taxon>Goodeidae</taxon>
        <taxon>Ameca</taxon>
    </lineage>
</organism>
<accession>A0ABV0ZRY6</accession>
<sequence>MKYFRPTNHYLKGIRRALCSANSSTMLCMSIFFALSFAMEGMASPLSLSCPTVLLKWFLISFNLENERSEVATVTRRVQTSLNVVVTAGWLTRSIFPDRQLILLCYLVSKRGSKTKQLAREAGGDVLTVVLTKPLGSLV</sequence>